<feature type="domain" description="Ig-like" evidence="12">
    <location>
        <begin position="321"/>
        <end position="408"/>
    </location>
</feature>
<dbReference type="InterPro" id="IPR036116">
    <property type="entry name" value="FN3_sf"/>
</dbReference>
<keyword evidence="10" id="KW-0812">Transmembrane</keyword>
<keyword evidence="6 10" id="KW-0472">Membrane</keyword>
<proteinExistence type="inferred from homology"/>
<keyword evidence="9" id="KW-0393">Immunoglobulin domain</keyword>
<dbReference type="InterPro" id="IPR013783">
    <property type="entry name" value="Ig-like_fold"/>
</dbReference>
<dbReference type="SUPFAM" id="SSF48726">
    <property type="entry name" value="Immunoglobulin"/>
    <property type="match status" value="4"/>
</dbReference>
<dbReference type="FunFam" id="2.60.40.10:FF:000299">
    <property type="entry name" value="protogenin isoform X2"/>
    <property type="match status" value="1"/>
</dbReference>
<dbReference type="FunFam" id="2.60.40.10:FF:000273">
    <property type="entry name" value="contactin-3 isoform X1"/>
    <property type="match status" value="1"/>
</dbReference>
<dbReference type="SMART" id="SM00408">
    <property type="entry name" value="IGc2"/>
    <property type="match status" value="4"/>
</dbReference>
<dbReference type="InterPro" id="IPR003598">
    <property type="entry name" value="Ig_sub2"/>
</dbReference>
<keyword evidence="8" id="KW-0325">Glycoprotein</keyword>
<dbReference type="PROSITE" id="PS50835">
    <property type="entry name" value="IG_LIKE"/>
    <property type="match status" value="4"/>
</dbReference>
<evidence type="ECO:0000256" key="5">
    <source>
        <dbReference type="ARBA" id="ARBA00022737"/>
    </source>
</evidence>
<keyword evidence="3" id="KW-1003">Cell membrane</keyword>
<dbReference type="AlphaFoldDB" id="A0A8C4N961"/>
<evidence type="ECO:0000256" key="11">
    <source>
        <dbReference type="SAM" id="SignalP"/>
    </source>
</evidence>
<comment type="similarity">
    <text evidence="2">Belongs to the immunoglobulin superfamily. DCC family.</text>
</comment>
<dbReference type="GO" id="GO:0005886">
    <property type="term" value="C:plasma membrane"/>
    <property type="evidence" value="ECO:0007669"/>
    <property type="project" value="UniProtKB-SubCell"/>
</dbReference>
<keyword evidence="5" id="KW-0677">Repeat</keyword>
<feature type="transmembrane region" description="Helical" evidence="10">
    <location>
        <begin position="965"/>
        <end position="987"/>
    </location>
</feature>
<feature type="signal peptide" evidence="11">
    <location>
        <begin position="1"/>
        <end position="20"/>
    </location>
</feature>
<reference evidence="14" key="2">
    <citation type="submission" date="2025-09" db="UniProtKB">
        <authorList>
            <consortium name="Ensembl"/>
        </authorList>
    </citation>
    <scope>IDENTIFICATION</scope>
</reference>
<dbReference type="InterPro" id="IPR013098">
    <property type="entry name" value="Ig_I-set"/>
</dbReference>
<dbReference type="Ensembl" id="ENSEBUT00000003568.1">
    <property type="protein sequence ID" value="ENSEBUP00000003203.1"/>
    <property type="gene ID" value="ENSEBUG00000002307.1"/>
</dbReference>
<evidence type="ECO:0000256" key="4">
    <source>
        <dbReference type="ARBA" id="ARBA00022729"/>
    </source>
</evidence>
<dbReference type="CDD" id="cd00063">
    <property type="entry name" value="FN3"/>
    <property type="match status" value="5"/>
</dbReference>
<feature type="domain" description="Ig-like" evidence="12">
    <location>
        <begin position="223"/>
        <end position="310"/>
    </location>
</feature>
<sequence length="1154" mass="126328">MATKVRALVVPLLMLAVCAGQHQVSCTVRLSCQAGPTELLVNSSEQVILNCMPEAGLVHPINTTWMRNGMSLEPVEPHTHNLENGSLVLTVGEDSSSVEGLYSCRVAGPQGVIVSRSLFIRRTAAPSFLLHPEPQTIAVGAAARLHCSATGHPVPSIFWERDGNPIPTFDLRFSSLPNGVLQISNVQPTDAASYRCRATNPVLSIVSRHANLTVDTKPAADLPGLAFVVRPANITVVAGGQAVLECLAFNPLDASPSGPIVSWSHQDGRPIRTEVALVGHVNLLFTSAWPQHAGAYVCQVNVLSSQESLMSTAWLTVLTPPHITKAPENLSKARAGTARFICIADGEPMPTIRWLKDGHPVHSNGRVKIQDNDHLVINQLSMDDVGMYQCVAENSVGEDCAVAHLMVTIRQGLPGPPRNLRVLAQSSSTVLLSWDRPKQHSSEIIGFSVHYQKAVGNNNQEYQFAIINKTMEFLVTELKANTNYTFYAVAYSKGGASQTSEKLNVHTEEGVPSQPHSPSLSWTGESMMNVSWHPLLHVKNHGALLSYRVDYGLQYEDQFQSVEVPAQKYSVMLQGLQPDKLYRVRLAAATHVGYGNPSFWAFYTIPAPGNDSKIGNSSNHDYNCTYFPFPSELTVRKFNNTTLLVSWKSPRCHILVHSYHLFCHLVAQDEMVEMGPVKPVVLKHKVTSYLLSDLDPGSLYKVLLVTLTRHERFESMWIGRTLDVLNVVSTPPSNAASSMAPSYQPENGQKDLQINYFPSPTHLSAISNGSRAIWLAWRKPAINYMEPVNYMVRFGMDGELGSNFSYITSSEEQVLVEGLRPFTHYHFAVQLHCDHTEGLFSSVVEATTTPDRPDSSPQNVTVQVLDSTSVGVMWNPPAQPNGPIVQYILFSHENLSAHNKHWTRLIISGELTRTEVRGLERGVQYFFKMAALTEIGPGPLSEAVSVDMSNIGLLQAPDSHTLTGVLLGICTVFTCLILCVLACLCYGKHRYQGGRQLQLCCCTQAAEDLGAGGSVEGSTIQISQLDKKPERPEVHELEGLVCCKDVEGQQTSADPSSLASEYTCQMDDARSCPAGKMGNGGFHDMHSRRVEGDDCANAVVNSTEASACEIWQTANSTMLTDFSFTSLQNLENDTELRSLQEGSGLEREVWPGEA</sequence>
<dbReference type="Pfam" id="PF00047">
    <property type="entry name" value="ig"/>
    <property type="match status" value="1"/>
</dbReference>
<dbReference type="SMART" id="SM00060">
    <property type="entry name" value="FN3"/>
    <property type="match status" value="5"/>
</dbReference>
<accession>A0A8C4N961</accession>
<evidence type="ECO:0000256" key="6">
    <source>
        <dbReference type="ARBA" id="ARBA00023136"/>
    </source>
</evidence>
<dbReference type="Pfam" id="PF13927">
    <property type="entry name" value="Ig_3"/>
    <property type="match status" value="1"/>
</dbReference>
<organism evidence="14 15">
    <name type="scientific">Eptatretus burgeri</name>
    <name type="common">Inshore hagfish</name>
    <dbReference type="NCBI Taxonomy" id="7764"/>
    <lineage>
        <taxon>Eukaryota</taxon>
        <taxon>Metazoa</taxon>
        <taxon>Chordata</taxon>
        <taxon>Craniata</taxon>
        <taxon>Vertebrata</taxon>
        <taxon>Cyclostomata</taxon>
        <taxon>Myxini</taxon>
        <taxon>Myxiniformes</taxon>
        <taxon>Myxinidae</taxon>
        <taxon>Eptatretinae</taxon>
        <taxon>Eptatretus</taxon>
    </lineage>
</organism>
<dbReference type="InterPro" id="IPR036179">
    <property type="entry name" value="Ig-like_dom_sf"/>
</dbReference>
<dbReference type="Pfam" id="PF00041">
    <property type="entry name" value="fn3"/>
    <property type="match status" value="4"/>
</dbReference>
<dbReference type="SUPFAM" id="SSF49265">
    <property type="entry name" value="Fibronectin type III"/>
    <property type="match status" value="3"/>
</dbReference>
<feature type="domain" description="Fibronectin type-III" evidence="13">
    <location>
        <begin position="759"/>
        <end position="851"/>
    </location>
</feature>
<dbReference type="GeneTree" id="ENSGT00940000159637"/>
<feature type="domain" description="Ig-like" evidence="12">
    <location>
        <begin position="126"/>
        <end position="213"/>
    </location>
</feature>
<keyword evidence="10" id="KW-1133">Transmembrane helix</keyword>
<dbReference type="InterPro" id="IPR003599">
    <property type="entry name" value="Ig_sub"/>
</dbReference>
<dbReference type="SMART" id="SM00409">
    <property type="entry name" value="IG"/>
    <property type="match status" value="4"/>
</dbReference>
<evidence type="ECO:0000256" key="1">
    <source>
        <dbReference type="ARBA" id="ARBA00004236"/>
    </source>
</evidence>
<keyword evidence="4 11" id="KW-0732">Signal</keyword>
<dbReference type="InterPro" id="IPR007110">
    <property type="entry name" value="Ig-like_dom"/>
</dbReference>
<feature type="domain" description="Fibronectin type-III" evidence="13">
    <location>
        <begin position="629"/>
        <end position="733"/>
    </location>
</feature>
<protein>
    <submittedName>
        <fullName evidence="14">Immunoglobulin superfamily, DCC subclass, member 4</fullName>
    </submittedName>
</protein>
<dbReference type="InterPro" id="IPR003961">
    <property type="entry name" value="FN3_dom"/>
</dbReference>
<name>A0A8C4N961_EPTBU</name>
<feature type="domain" description="Fibronectin type-III" evidence="13">
    <location>
        <begin position="856"/>
        <end position="951"/>
    </location>
</feature>
<evidence type="ECO:0000256" key="9">
    <source>
        <dbReference type="ARBA" id="ARBA00023319"/>
    </source>
</evidence>
<evidence type="ECO:0000256" key="7">
    <source>
        <dbReference type="ARBA" id="ARBA00023157"/>
    </source>
</evidence>
<dbReference type="Pfam" id="PF07679">
    <property type="entry name" value="I-set"/>
    <property type="match status" value="1"/>
</dbReference>
<dbReference type="PANTHER" id="PTHR44170">
    <property type="entry name" value="PROTEIN SIDEKICK"/>
    <property type="match status" value="1"/>
</dbReference>
<reference evidence="14" key="1">
    <citation type="submission" date="2025-08" db="UniProtKB">
        <authorList>
            <consortium name="Ensembl"/>
        </authorList>
    </citation>
    <scope>IDENTIFICATION</scope>
</reference>
<evidence type="ECO:0000259" key="13">
    <source>
        <dbReference type="PROSITE" id="PS50853"/>
    </source>
</evidence>
<evidence type="ECO:0000259" key="12">
    <source>
        <dbReference type="PROSITE" id="PS50835"/>
    </source>
</evidence>
<dbReference type="PROSITE" id="PS50853">
    <property type="entry name" value="FN3"/>
    <property type="match status" value="5"/>
</dbReference>
<keyword evidence="7" id="KW-1015">Disulfide bond</keyword>
<comment type="subcellular location">
    <subcellularLocation>
        <location evidence="1">Cell membrane</location>
    </subcellularLocation>
</comment>
<feature type="chain" id="PRO_5034648279" evidence="11">
    <location>
        <begin position="21"/>
        <end position="1154"/>
    </location>
</feature>
<dbReference type="PANTHER" id="PTHR44170:SF5">
    <property type="entry name" value="IMMUNOGLOBULIN SUPERFAMILY DCC SUBCLASS MEMBER 4"/>
    <property type="match status" value="1"/>
</dbReference>
<feature type="domain" description="Fibronectin type-III" evidence="13">
    <location>
        <begin position="416"/>
        <end position="510"/>
    </location>
</feature>
<feature type="domain" description="Fibronectin type-III" evidence="13">
    <location>
        <begin position="514"/>
        <end position="608"/>
    </location>
</feature>
<evidence type="ECO:0000256" key="2">
    <source>
        <dbReference type="ARBA" id="ARBA00009588"/>
    </source>
</evidence>
<dbReference type="InterPro" id="IPR013151">
    <property type="entry name" value="Immunoglobulin_dom"/>
</dbReference>
<feature type="domain" description="Ig-like" evidence="12">
    <location>
        <begin position="11"/>
        <end position="115"/>
    </location>
</feature>
<keyword evidence="15" id="KW-1185">Reference proteome</keyword>
<evidence type="ECO:0000313" key="14">
    <source>
        <dbReference type="Ensembl" id="ENSEBUP00000003203.1"/>
    </source>
</evidence>
<evidence type="ECO:0000256" key="3">
    <source>
        <dbReference type="ARBA" id="ARBA00022475"/>
    </source>
</evidence>
<evidence type="ECO:0000313" key="15">
    <source>
        <dbReference type="Proteomes" id="UP000694388"/>
    </source>
</evidence>
<dbReference type="Proteomes" id="UP000694388">
    <property type="component" value="Unplaced"/>
</dbReference>
<dbReference type="Gene3D" id="2.60.40.10">
    <property type="entry name" value="Immunoglobulins"/>
    <property type="match status" value="9"/>
</dbReference>
<dbReference type="GO" id="GO:0098609">
    <property type="term" value="P:cell-cell adhesion"/>
    <property type="evidence" value="ECO:0007669"/>
    <property type="project" value="TreeGrafter"/>
</dbReference>
<evidence type="ECO:0000256" key="10">
    <source>
        <dbReference type="SAM" id="Phobius"/>
    </source>
</evidence>
<evidence type="ECO:0000256" key="8">
    <source>
        <dbReference type="ARBA" id="ARBA00023180"/>
    </source>
</evidence>